<evidence type="ECO:0000256" key="1">
    <source>
        <dbReference type="SAM" id="SignalP"/>
    </source>
</evidence>
<gene>
    <name evidence="2" type="ORF">I9W82_002049</name>
</gene>
<name>A0A8H8DBU9_9ASCO</name>
<accession>A0A8H8DBU9</accession>
<sequence length="129" mass="14486">MRLCPLILFAAAFVNAAEPPKDKSPTDIPIFSDKDCKKNQIDKVAIELTENNGKGGVCYDFTKYAGKYFDDPGFSHSVLRNYKDSVCKDQDGKGNKIPAYEHCMQVPDNLYFEWENVDTPDIGNPLCRA</sequence>
<comment type="caution">
    <text evidence="2">The sequence shown here is derived from an EMBL/GenBank/DDBJ whole genome shotgun (WGS) entry which is preliminary data.</text>
</comment>
<dbReference type="RefSeq" id="XP_067549285.1">
    <property type="nucleotide sequence ID" value="XM_067690862.1"/>
</dbReference>
<evidence type="ECO:0008006" key="4">
    <source>
        <dbReference type="Google" id="ProtNLM"/>
    </source>
</evidence>
<evidence type="ECO:0000313" key="2">
    <source>
        <dbReference type="EMBL" id="KAG5420169.1"/>
    </source>
</evidence>
<organism evidence="2 3">
    <name type="scientific">Candida metapsilosis</name>
    <dbReference type="NCBI Taxonomy" id="273372"/>
    <lineage>
        <taxon>Eukaryota</taxon>
        <taxon>Fungi</taxon>
        <taxon>Dikarya</taxon>
        <taxon>Ascomycota</taxon>
        <taxon>Saccharomycotina</taxon>
        <taxon>Pichiomycetes</taxon>
        <taxon>Debaryomycetaceae</taxon>
        <taxon>Candida/Lodderomyces clade</taxon>
        <taxon>Candida</taxon>
    </lineage>
</organism>
<feature type="signal peptide" evidence="1">
    <location>
        <begin position="1"/>
        <end position="16"/>
    </location>
</feature>
<evidence type="ECO:0000313" key="3">
    <source>
        <dbReference type="Proteomes" id="UP000669133"/>
    </source>
</evidence>
<keyword evidence="1" id="KW-0732">Signal</keyword>
<dbReference type="EMBL" id="JAEOAQ010000002">
    <property type="protein sequence ID" value="KAG5420169.1"/>
    <property type="molecule type" value="Genomic_DNA"/>
</dbReference>
<keyword evidence="3" id="KW-1185">Reference proteome</keyword>
<protein>
    <recommendedName>
        <fullName evidence="4">Secreted protein</fullName>
    </recommendedName>
</protein>
<feature type="chain" id="PRO_5034696002" description="Secreted protein" evidence="1">
    <location>
        <begin position="17"/>
        <end position="129"/>
    </location>
</feature>
<proteinExistence type="predicted"/>
<dbReference type="GeneID" id="93650678"/>
<dbReference type="AlphaFoldDB" id="A0A8H8DBU9"/>
<dbReference type="Proteomes" id="UP000669133">
    <property type="component" value="Unassembled WGS sequence"/>
</dbReference>
<reference evidence="2 3" key="1">
    <citation type="submission" date="2020-12" db="EMBL/GenBank/DDBJ databases">
        <title>Effect of drift, selection, and recombination on the evolution of hybrid genomes in Candida yeast pathogens.</title>
        <authorList>
            <person name="Mixao V."/>
            <person name="Ksiezopolska E."/>
            <person name="Saus E."/>
            <person name="Boekhout T."/>
            <person name="Gacser A."/>
            <person name="Gabaldon T."/>
        </authorList>
    </citation>
    <scope>NUCLEOTIDE SEQUENCE [LARGE SCALE GENOMIC DNA]</scope>
    <source>
        <strain evidence="2 3">BP57</strain>
    </source>
</reference>